<gene>
    <name evidence="1" type="ORF">WT56_12070</name>
</gene>
<dbReference type="AlphaFoldDB" id="A0A132EI15"/>
<dbReference type="Proteomes" id="UP000062912">
    <property type="component" value="Unassembled WGS sequence"/>
</dbReference>
<sequence length="83" mass="9434">MLTRDYVEREIVHIQRMIAMLENDVDAGEVVLAGAARVSRPSYWRRRLEELMAVPDMPGHVRRMGEALLAKVDGMASRLEVAK</sequence>
<dbReference type="OrthoDB" id="9010520at2"/>
<dbReference type="RefSeq" id="WP_060240942.1">
    <property type="nucleotide sequence ID" value="NZ_LPJR01000025.1"/>
</dbReference>
<comment type="caution">
    <text evidence="1">The sequence shown here is derived from an EMBL/GenBank/DDBJ whole genome shotgun (WGS) entry which is preliminary data.</text>
</comment>
<evidence type="ECO:0000313" key="2">
    <source>
        <dbReference type="Proteomes" id="UP000062912"/>
    </source>
</evidence>
<accession>A0A132EI15</accession>
<reference evidence="1 2" key="1">
    <citation type="submission" date="2015-11" db="EMBL/GenBank/DDBJ databases">
        <title>Expanding the genomic diversity of Burkholderia species for the development of highly accurate diagnostics.</title>
        <authorList>
            <person name="Sahl J."/>
            <person name="Keim P."/>
            <person name="Wagner D."/>
        </authorList>
    </citation>
    <scope>NUCLEOTIDE SEQUENCE [LARGE SCALE GENOMIC DNA]</scope>
    <source>
        <strain evidence="1 2">MSMB368WGS</strain>
    </source>
</reference>
<organism evidence="1 2">
    <name type="scientific">Burkholderia pseudomultivorans</name>
    <dbReference type="NCBI Taxonomy" id="1207504"/>
    <lineage>
        <taxon>Bacteria</taxon>
        <taxon>Pseudomonadati</taxon>
        <taxon>Pseudomonadota</taxon>
        <taxon>Betaproteobacteria</taxon>
        <taxon>Burkholderiales</taxon>
        <taxon>Burkholderiaceae</taxon>
        <taxon>Burkholderia</taxon>
        <taxon>Burkholderia cepacia complex</taxon>
    </lineage>
</organism>
<protein>
    <recommendedName>
        <fullName evidence="3">MerR family transcriptional regulator</fullName>
    </recommendedName>
</protein>
<proteinExistence type="predicted"/>
<evidence type="ECO:0008006" key="3">
    <source>
        <dbReference type="Google" id="ProtNLM"/>
    </source>
</evidence>
<dbReference type="EMBL" id="LPJR01000025">
    <property type="protein sequence ID" value="KWF30753.1"/>
    <property type="molecule type" value="Genomic_DNA"/>
</dbReference>
<evidence type="ECO:0000313" key="1">
    <source>
        <dbReference type="EMBL" id="KWF30753.1"/>
    </source>
</evidence>
<name>A0A132EI15_9BURK</name>